<feature type="transmembrane region" description="Helical" evidence="12">
    <location>
        <begin position="341"/>
        <end position="359"/>
    </location>
</feature>
<feature type="signal peptide" evidence="13">
    <location>
        <begin position="1"/>
        <end position="24"/>
    </location>
</feature>
<keyword evidence="7 12" id="KW-0812">Transmembrane</keyword>
<evidence type="ECO:0000256" key="1">
    <source>
        <dbReference type="ARBA" id="ARBA00004477"/>
    </source>
</evidence>
<comment type="function">
    <text evidence="11">Mannosyltransferase involved in glycosylphosphatidylinositol-anchor biosynthesis. Transfers the third mannose to Man2-GlcN-acyl-PI during GPI precursor assembly.</text>
</comment>
<dbReference type="GO" id="GO:0005789">
    <property type="term" value="C:endoplasmic reticulum membrane"/>
    <property type="evidence" value="ECO:0007669"/>
    <property type="project" value="UniProtKB-SubCell"/>
</dbReference>
<dbReference type="Pfam" id="PF03901">
    <property type="entry name" value="Glyco_transf_22"/>
    <property type="match status" value="1"/>
</dbReference>
<dbReference type="EMBL" id="LYUB02000021">
    <property type="protein sequence ID" value="OVF06215.1"/>
    <property type="molecule type" value="Genomic_DNA"/>
</dbReference>
<dbReference type="EC" id="2.4.1.-" evidence="12"/>
<evidence type="ECO:0000256" key="3">
    <source>
        <dbReference type="ARBA" id="ARBA00006065"/>
    </source>
</evidence>
<dbReference type="Proteomes" id="UP000195602">
    <property type="component" value="Unassembled WGS sequence"/>
</dbReference>
<dbReference type="InterPro" id="IPR005599">
    <property type="entry name" value="GPI_mannosylTrfase"/>
</dbReference>
<feature type="transmembrane region" description="Helical" evidence="12">
    <location>
        <begin position="167"/>
        <end position="191"/>
    </location>
</feature>
<sequence length="513" mass="58288">MSRYTARTEHWALLAIVLFRFANAFSLATFFQPDEFFQALEPAHNIVFGYGYITWEWHERLRSALHPLLYAAAYKAVRLVLSERATIDLAPKLVGALIASSIDVGTYRVAWYVTRDSRVARAALLMSLASAWNWYVLARSFSNNLETALTLAALAQWPWHGKSARNVFYACLWAGASCIVRPTNALVWLFLGGTLVCAHWKHPKTLFSFAVAAFAAGILSLALAACSDRYFYGAWTFPLWNFVEFNVVRNLSVFYGSAPWHFYVGQGLPLMLMAYLPFFVCGTVRALCSGGALAKLSGAVLFVMATFSTIAHKEWRFLQPVYPAMLILAAAEVVRWRAWHWRRSLFCALAFHAVVAIFFSRVHERGALDLVAWARSDPTVQSLGLLTPCHSTPWHATMHRPDFVESWFLTCEPPLHLATGNVENVRAYRDESDRFFDHPQQFLQHELGTPSRPWPSHLVVFEPHEKIVQDHVGPKYVMCRRFFNTYFHWDPRRAGDIVVFQLRDPASGTSSPQ</sequence>
<dbReference type="GO" id="GO:0000026">
    <property type="term" value="F:alpha-1,2-mannosyltransferase activity"/>
    <property type="evidence" value="ECO:0007669"/>
    <property type="project" value="TreeGrafter"/>
</dbReference>
<evidence type="ECO:0000313" key="15">
    <source>
        <dbReference type="Proteomes" id="UP000195602"/>
    </source>
</evidence>
<keyword evidence="8 12" id="KW-0256">Endoplasmic reticulum</keyword>
<evidence type="ECO:0000256" key="13">
    <source>
        <dbReference type="SAM" id="SignalP"/>
    </source>
</evidence>
<evidence type="ECO:0000256" key="12">
    <source>
        <dbReference type="RuleBase" id="RU363075"/>
    </source>
</evidence>
<keyword evidence="10 12" id="KW-0472">Membrane</keyword>
<organism evidence="14 15">
    <name type="scientific">Clavispora lusitaniae</name>
    <name type="common">Candida lusitaniae</name>
    <dbReference type="NCBI Taxonomy" id="36911"/>
    <lineage>
        <taxon>Eukaryota</taxon>
        <taxon>Fungi</taxon>
        <taxon>Dikarya</taxon>
        <taxon>Ascomycota</taxon>
        <taxon>Saccharomycotina</taxon>
        <taxon>Pichiomycetes</taxon>
        <taxon>Metschnikowiaceae</taxon>
        <taxon>Clavispora</taxon>
    </lineage>
</organism>
<evidence type="ECO:0000256" key="4">
    <source>
        <dbReference type="ARBA" id="ARBA00022502"/>
    </source>
</evidence>
<evidence type="ECO:0000256" key="11">
    <source>
        <dbReference type="ARBA" id="ARBA00024708"/>
    </source>
</evidence>
<evidence type="ECO:0000313" key="14">
    <source>
        <dbReference type="EMBL" id="OVF06215.1"/>
    </source>
</evidence>
<evidence type="ECO:0000256" key="2">
    <source>
        <dbReference type="ARBA" id="ARBA00004687"/>
    </source>
</evidence>
<evidence type="ECO:0000256" key="5">
    <source>
        <dbReference type="ARBA" id="ARBA00022676"/>
    </source>
</evidence>
<comment type="subcellular location">
    <subcellularLocation>
        <location evidence="1 12">Endoplasmic reticulum membrane</location>
        <topology evidence="1 12">Multi-pass membrane protein</topology>
    </subcellularLocation>
</comment>
<dbReference type="PANTHER" id="PTHR22760:SF4">
    <property type="entry name" value="GPI MANNOSYLTRANSFERASE 3"/>
    <property type="match status" value="1"/>
</dbReference>
<gene>
    <name evidence="14" type="ORF">A9F13_21g00385</name>
</gene>
<feature type="transmembrane region" description="Helical" evidence="12">
    <location>
        <begin position="93"/>
        <end position="113"/>
    </location>
</feature>
<evidence type="ECO:0000256" key="9">
    <source>
        <dbReference type="ARBA" id="ARBA00022989"/>
    </source>
</evidence>
<feature type="transmembrane region" description="Helical" evidence="12">
    <location>
        <begin position="317"/>
        <end position="334"/>
    </location>
</feature>
<keyword evidence="4" id="KW-0337">GPI-anchor biosynthesis</keyword>
<dbReference type="GO" id="GO:0006506">
    <property type="term" value="P:GPI anchor biosynthetic process"/>
    <property type="evidence" value="ECO:0007669"/>
    <property type="project" value="UniProtKB-KW"/>
</dbReference>
<name>A0AA91PWA9_CLALS</name>
<evidence type="ECO:0000256" key="8">
    <source>
        <dbReference type="ARBA" id="ARBA00022824"/>
    </source>
</evidence>
<evidence type="ECO:0000256" key="6">
    <source>
        <dbReference type="ARBA" id="ARBA00022679"/>
    </source>
</evidence>
<protein>
    <recommendedName>
        <fullName evidence="12">Mannosyltransferase</fullName>
        <ecNumber evidence="12">2.4.1.-</ecNumber>
    </recommendedName>
</protein>
<dbReference type="AlphaFoldDB" id="A0AA91PWA9"/>
<keyword evidence="9 12" id="KW-1133">Transmembrane helix</keyword>
<keyword evidence="6" id="KW-0808">Transferase</keyword>
<comment type="caution">
    <text evidence="14">The sequence shown here is derived from an EMBL/GenBank/DDBJ whole genome shotgun (WGS) entry which is preliminary data.</text>
</comment>
<feature type="transmembrane region" description="Helical" evidence="12">
    <location>
        <begin position="292"/>
        <end position="311"/>
    </location>
</feature>
<feature type="transmembrane region" description="Helical" evidence="12">
    <location>
        <begin position="260"/>
        <end position="280"/>
    </location>
</feature>
<dbReference type="PANTHER" id="PTHR22760">
    <property type="entry name" value="GLYCOSYLTRANSFERASE"/>
    <property type="match status" value="1"/>
</dbReference>
<comment type="similarity">
    <text evidence="3">Belongs to the glycosyltransferase 22 family. PIGB subfamily.</text>
</comment>
<feature type="transmembrane region" description="Helical" evidence="12">
    <location>
        <begin position="119"/>
        <end position="137"/>
    </location>
</feature>
<feature type="chain" id="PRO_5041657803" description="Mannosyltransferase" evidence="13">
    <location>
        <begin position="25"/>
        <end position="513"/>
    </location>
</feature>
<keyword evidence="13" id="KW-0732">Signal</keyword>
<evidence type="ECO:0000256" key="10">
    <source>
        <dbReference type="ARBA" id="ARBA00023136"/>
    </source>
</evidence>
<comment type="pathway">
    <text evidence="2">Glycolipid biosynthesis; glycosylphosphatidylinositol-anchor biosynthesis.</text>
</comment>
<proteinExistence type="inferred from homology"/>
<dbReference type="KEGG" id="clus:A9F13_21g00385"/>
<reference evidence="14 15" key="1">
    <citation type="submission" date="2017-04" db="EMBL/GenBank/DDBJ databases">
        <title>Draft genome of the yeast Clavispora lusitaniae type strain CBS 6936.</title>
        <authorList>
            <person name="Durrens P."/>
            <person name="Klopp C."/>
            <person name="Biteau N."/>
            <person name="Fitton-Ouhabi V."/>
            <person name="Dementhon K."/>
            <person name="Accoceberry I."/>
            <person name="Sherman D.J."/>
            <person name="Noel T."/>
        </authorList>
    </citation>
    <scope>NUCLEOTIDE SEQUENCE [LARGE SCALE GENOMIC DNA]</scope>
    <source>
        <strain evidence="14 15">CBS 6936</strain>
    </source>
</reference>
<evidence type="ECO:0000256" key="7">
    <source>
        <dbReference type="ARBA" id="ARBA00022692"/>
    </source>
</evidence>
<accession>A0AA91PWA9</accession>
<keyword evidence="5 12" id="KW-0328">Glycosyltransferase</keyword>
<feature type="transmembrane region" description="Helical" evidence="12">
    <location>
        <begin position="206"/>
        <end position="223"/>
    </location>
</feature>